<dbReference type="AlphaFoldDB" id="A0A7Y9RZM7"/>
<dbReference type="EMBL" id="JACCAA010000001">
    <property type="protein sequence ID" value="NYG59587.1"/>
    <property type="molecule type" value="Genomic_DNA"/>
</dbReference>
<accession>A0A7Y9RZM7</accession>
<organism evidence="6 7">
    <name type="scientific">Nocardioides daedukensis</name>
    <dbReference type="NCBI Taxonomy" id="634462"/>
    <lineage>
        <taxon>Bacteria</taxon>
        <taxon>Bacillati</taxon>
        <taxon>Actinomycetota</taxon>
        <taxon>Actinomycetes</taxon>
        <taxon>Propionibacteriales</taxon>
        <taxon>Nocardioidaceae</taxon>
        <taxon>Nocardioides</taxon>
    </lineage>
</organism>
<evidence type="ECO:0000313" key="7">
    <source>
        <dbReference type="Proteomes" id="UP000540656"/>
    </source>
</evidence>
<evidence type="ECO:0000259" key="5">
    <source>
        <dbReference type="Pfam" id="PF10130"/>
    </source>
</evidence>
<dbReference type="GO" id="GO:0004518">
    <property type="term" value="F:nuclease activity"/>
    <property type="evidence" value="ECO:0007669"/>
    <property type="project" value="UniProtKB-KW"/>
</dbReference>
<reference evidence="6 7" key="1">
    <citation type="submission" date="2020-07" db="EMBL/GenBank/DDBJ databases">
        <title>Sequencing the genomes of 1000 actinobacteria strains.</title>
        <authorList>
            <person name="Klenk H.-P."/>
        </authorList>
    </citation>
    <scope>NUCLEOTIDE SEQUENCE [LARGE SCALE GENOMIC DNA]</scope>
    <source>
        <strain evidence="6 7">DSM 23819</strain>
    </source>
</reference>
<dbReference type="Proteomes" id="UP000540656">
    <property type="component" value="Unassembled WGS sequence"/>
</dbReference>
<dbReference type="Pfam" id="PF10130">
    <property type="entry name" value="PIN_2"/>
    <property type="match status" value="1"/>
</dbReference>
<name>A0A7Y9RZM7_9ACTN</name>
<keyword evidence="3" id="KW-0378">Hydrolase</keyword>
<keyword evidence="2" id="KW-0479">Metal-binding</keyword>
<gene>
    <name evidence="6" type="ORF">BJ980_002510</name>
</gene>
<evidence type="ECO:0000256" key="2">
    <source>
        <dbReference type="ARBA" id="ARBA00022723"/>
    </source>
</evidence>
<comment type="caution">
    <text evidence="6">The sequence shown here is derived from an EMBL/GenBank/DDBJ whole genome shotgun (WGS) entry which is preliminary data.</text>
</comment>
<dbReference type="InterPro" id="IPR029060">
    <property type="entry name" value="PIN-like_dom_sf"/>
</dbReference>
<dbReference type="InterPro" id="IPR002716">
    <property type="entry name" value="PIN_dom"/>
</dbReference>
<dbReference type="GO" id="GO:0016787">
    <property type="term" value="F:hydrolase activity"/>
    <property type="evidence" value="ECO:0007669"/>
    <property type="project" value="UniProtKB-KW"/>
</dbReference>
<feature type="domain" description="PIN" evidence="5">
    <location>
        <begin position="8"/>
        <end position="143"/>
    </location>
</feature>
<dbReference type="RefSeq" id="WP_179502620.1">
    <property type="nucleotide sequence ID" value="NZ_JACCAA010000001.1"/>
</dbReference>
<evidence type="ECO:0000256" key="3">
    <source>
        <dbReference type="ARBA" id="ARBA00022801"/>
    </source>
</evidence>
<protein>
    <submittedName>
        <fullName evidence="6">Putative nucleic acid-binding protein</fullName>
    </submittedName>
</protein>
<keyword evidence="7" id="KW-1185">Reference proteome</keyword>
<keyword evidence="1" id="KW-0540">Nuclease</keyword>
<dbReference type="Gene3D" id="3.40.50.1010">
    <property type="entry name" value="5'-nuclease"/>
    <property type="match status" value="1"/>
</dbReference>
<sequence>MAQERRLVLDANILIRAVLGRRVRQIIETHIEHAAFFSPDVAFSDAQRHLPDIVCKRGGDDEAVAAALELLEAVSRNVDEVEAEVYAAHRAAALARIERRDPDDWPILATAMALDCPVWTEDNDFFGTGVPTWMSDRVELYLKATE</sequence>
<evidence type="ECO:0000256" key="4">
    <source>
        <dbReference type="ARBA" id="ARBA00022842"/>
    </source>
</evidence>
<evidence type="ECO:0000313" key="6">
    <source>
        <dbReference type="EMBL" id="NYG59587.1"/>
    </source>
</evidence>
<evidence type="ECO:0000256" key="1">
    <source>
        <dbReference type="ARBA" id="ARBA00022722"/>
    </source>
</evidence>
<dbReference type="CDD" id="cd09854">
    <property type="entry name" value="PIN_VapC-like"/>
    <property type="match status" value="1"/>
</dbReference>
<dbReference type="SUPFAM" id="SSF88723">
    <property type="entry name" value="PIN domain-like"/>
    <property type="match status" value="1"/>
</dbReference>
<proteinExistence type="predicted"/>
<keyword evidence="4" id="KW-0460">Magnesium</keyword>
<dbReference type="GO" id="GO:0046872">
    <property type="term" value="F:metal ion binding"/>
    <property type="evidence" value="ECO:0007669"/>
    <property type="project" value="UniProtKB-KW"/>
</dbReference>